<dbReference type="RefSeq" id="WP_174136474.1">
    <property type="nucleotide sequence ID" value="NZ_JABUFE010000003.1"/>
</dbReference>
<keyword evidence="3" id="KW-1185">Reference proteome</keyword>
<feature type="signal peptide" evidence="1">
    <location>
        <begin position="1"/>
        <end position="19"/>
    </location>
</feature>
<dbReference type="EMBL" id="JABUFE010000003">
    <property type="protein sequence ID" value="NSX54432.1"/>
    <property type="molecule type" value="Genomic_DNA"/>
</dbReference>
<proteinExistence type="predicted"/>
<accession>A0ABX2INH1</accession>
<protein>
    <recommendedName>
        <fullName evidence="4">Lipoprotein</fullName>
    </recommendedName>
</protein>
<dbReference type="Proteomes" id="UP000777935">
    <property type="component" value="Unassembled WGS sequence"/>
</dbReference>
<gene>
    <name evidence="2" type="ORF">HRQ87_06415</name>
</gene>
<reference evidence="2 3" key="1">
    <citation type="submission" date="2020-06" db="EMBL/GenBank/DDBJ databases">
        <title>Sulfitobacter algicola sp. nov., isolated from green algae.</title>
        <authorList>
            <person name="Wang C."/>
        </authorList>
    </citation>
    <scope>NUCLEOTIDE SEQUENCE [LARGE SCALE GENOMIC DNA]</scope>
    <source>
        <strain evidence="2 3">1151</strain>
    </source>
</reference>
<feature type="chain" id="PRO_5046679093" description="Lipoprotein" evidence="1">
    <location>
        <begin position="20"/>
        <end position="172"/>
    </location>
</feature>
<evidence type="ECO:0000313" key="2">
    <source>
        <dbReference type="EMBL" id="NSX54432.1"/>
    </source>
</evidence>
<name>A0ABX2INH1_9RHOB</name>
<comment type="caution">
    <text evidence="2">The sequence shown here is derived from an EMBL/GenBank/DDBJ whole genome shotgun (WGS) entry which is preliminary data.</text>
</comment>
<sequence length="172" mass="19436">MTSFSKLFFILFIALGLSACKDEAISQIGFWKADDRNYIEITANGDAYMVAVYRPSSWDSTFEKTEFPGTYDNGVFTVQVPNNPVPVLYQEDKDAIVVFGDQSYARVDTDSTKAAVTERLMAVTANKELCETLQARVKSARDTIKTEADWDAMMAEVKADQPDRCRLYYTSW</sequence>
<evidence type="ECO:0008006" key="4">
    <source>
        <dbReference type="Google" id="ProtNLM"/>
    </source>
</evidence>
<evidence type="ECO:0000313" key="3">
    <source>
        <dbReference type="Proteomes" id="UP000777935"/>
    </source>
</evidence>
<organism evidence="2 3">
    <name type="scientific">Parasulfitobacter algicola</name>
    <dbReference type="NCBI Taxonomy" id="2614809"/>
    <lineage>
        <taxon>Bacteria</taxon>
        <taxon>Pseudomonadati</taxon>
        <taxon>Pseudomonadota</taxon>
        <taxon>Alphaproteobacteria</taxon>
        <taxon>Rhodobacterales</taxon>
        <taxon>Roseobacteraceae</taxon>
        <taxon>Parasulfitobacter</taxon>
    </lineage>
</organism>
<keyword evidence="1" id="KW-0732">Signal</keyword>
<dbReference type="PROSITE" id="PS51257">
    <property type="entry name" value="PROKAR_LIPOPROTEIN"/>
    <property type="match status" value="1"/>
</dbReference>
<evidence type="ECO:0000256" key="1">
    <source>
        <dbReference type="SAM" id="SignalP"/>
    </source>
</evidence>